<dbReference type="InterPro" id="IPR036388">
    <property type="entry name" value="WH-like_DNA-bd_sf"/>
</dbReference>
<name>A0A7I9V6K5_9ACTN</name>
<dbReference type="Gene3D" id="1.10.10.10">
    <property type="entry name" value="Winged helix-like DNA-binding domain superfamily/Winged helix DNA-binding domain"/>
    <property type="match status" value="1"/>
</dbReference>
<dbReference type="SUPFAM" id="SSF46894">
    <property type="entry name" value="C-terminal effector domain of the bipartite response regulators"/>
    <property type="match status" value="1"/>
</dbReference>
<feature type="domain" description="HTH luxR-type" evidence="1">
    <location>
        <begin position="563"/>
        <end position="616"/>
    </location>
</feature>
<dbReference type="InterPro" id="IPR016032">
    <property type="entry name" value="Sig_transdc_resp-reg_C-effctor"/>
</dbReference>
<evidence type="ECO:0000313" key="2">
    <source>
        <dbReference type="EMBL" id="GEE00917.1"/>
    </source>
</evidence>
<keyword evidence="3" id="KW-1185">Reference proteome</keyword>
<reference evidence="3" key="1">
    <citation type="submission" date="2019-06" db="EMBL/GenBank/DDBJ databases">
        <title>Gordonia isolated from sludge of a wastewater treatment plant.</title>
        <authorList>
            <person name="Tamura T."/>
            <person name="Aoyama K."/>
            <person name="Kang Y."/>
            <person name="Saito S."/>
            <person name="Akiyama N."/>
            <person name="Yazawa K."/>
            <person name="Gonoi T."/>
            <person name="Mikami Y."/>
        </authorList>
    </citation>
    <scope>NUCLEOTIDE SEQUENCE [LARGE SCALE GENOMIC DNA]</scope>
    <source>
        <strain evidence="3">NBRC 107696</strain>
    </source>
</reference>
<dbReference type="GO" id="GO:0006355">
    <property type="term" value="P:regulation of DNA-templated transcription"/>
    <property type="evidence" value="ECO:0007669"/>
    <property type="project" value="InterPro"/>
</dbReference>
<organism evidence="2 3">
    <name type="scientific">Gordonia spumicola</name>
    <dbReference type="NCBI Taxonomy" id="589161"/>
    <lineage>
        <taxon>Bacteria</taxon>
        <taxon>Bacillati</taxon>
        <taxon>Actinomycetota</taxon>
        <taxon>Actinomycetes</taxon>
        <taxon>Mycobacteriales</taxon>
        <taxon>Gordoniaceae</taxon>
        <taxon>Gordonia</taxon>
    </lineage>
</organism>
<dbReference type="Proteomes" id="UP000444960">
    <property type="component" value="Unassembled WGS sequence"/>
</dbReference>
<dbReference type="OrthoDB" id="3197423at2"/>
<dbReference type="EMBL" id="BJOV01000003">
    <property type="protein sequence ID" value="GEE00917.1"/>
    <property type="molecule type" value="Genomic_DNA"/>
</dbReference>
<sequence>MTVAAVEGTDYDEPTTVGVIDTLSAMNAVPLAVMVEIHGWAAIEQAEDASVITVSDGAAPLVTLSDPADRGSSPSPAVARTLLDATVRTAHRCGAFDDAMAAADLALTLDDPSDYDCLLISGAEAALARLDTSRAARYAAAVSAGALYAKAMNILGYAQSTVGQGVDADRAFTAAASSECVETRAVARLLRFKNALWVTGDTGRARACVADISGGDAALALVSATSGDSRAAIRFRVSALGQPIRNDSLASRSIAALLGGLAVVIGAADAGAIGVLGEALDVAYEYMSRTLLATHQLMALGLFGAAAHHITGDTVGQQSLASRVADAVPGGPYPGWRDEVSGITALTRGDMHTSVGLLSGVIDRLDAADAPAYLGYRARIDCADAAAQTGDVDTADRLLHTHRTDPHPGFAYLSGSASVAQAWITAADDVGEAASILDVAARDARTRGRHGVEAYLLETRLRLGDASAAPRLRELAETLPDLPRARLGARFGTALEAADTDLLCEAAAAYRAAGLEAPAVDATAHAALAATDPLSGVTVLAQADVRAERLGLCTPAVVAARAADGLSIRQRHITARAAAGAPNREIADELGVSVRTVEGHLYRVGRTIDIHHIRRT</sequence>
<dbReference type="SMART" id="SM00421">
    <property type="entry name" value="HTH_LUXR"/>
    <property type="match status" value="1"/>
</dbReference>
<evidence type="ECO:0000259" key="1">
    <source>
        <dbReference type="SMART" id="SM00421"/>
    </source>
</evidence>
<protein>
    <recommendedName>
        <fullName evidence="1">HTH luxR-type domain-containing protein</fullName>
    </recommendedName>
</protein>
<proteinExistence type="predicted"/>
<dbReference type="AlphaFoldDB" id="A0A7I9V6K5"/>
<gene>
    <name evidence="2" type="ORF">nbrc107696_13630</name>
</gene>
<dbReference type="PRINTS" id="PR00038">
    <property type="entry name" value="HTHLUXR"/>
</dbReference>
<comment type="caution">
    <text evidence="2">The sequence shown here is derived from an EMBL/GenBank/DDBJ whole genome shotgun (WGS) entry which is preliminary data.</text>
</comment>
<accession>A0A7I9V6K5</accession>
<dbReference type="GO" id="GO:0003677">
    <property type="term" value="F:DNA binding"/>
    <property type="evidence" value="ECO:0007669"/>
    <property type="project" value="InterPro"/>
</dbReference>
<dbReference type="Pfam" id="PF00196">
    <property type="entry name" value="GerE"/>
    <property type="match status" value="1"/>
</dbReference>
<evidence type="ECO:0000313" key="3">
    <source>
        <dbReference type="Proteomes" id="UP000444960"/>
    </source>
</evidence>
<dbReference type="InterPro" id="IPR000792">
    <property type="entry name" value="Tscrpt_reg_LuxR_C"/>
</dbReference>
<dbReference type="RefSeq" id="WP_161894786.1">
    <property type="nucleotide sequence ID" value="NZ_BJOV01000003.1"/>
</dbReference>